<feature type="region of interest" description="Disordered" evidence="5">
    <location>
        <begin position="1"/>
        <end position="44"/>
    </location>
</feature>
<dbReference type="InterPro" id="IPR032781">
    <property type="entry name" value="ABC_tran_Xtn"/>
</dbReference>
<name>A0A915ML04_MELJA</name>
<feature type="compositionally biased region" description="Basic and acidic residues" evidence="5">
    <location>
        <begin position="1"/>
        <end position="20"/>
    </location>
</feature>
<accession>A0A915ML04</accession>
<evidence type="ECO:0000259" key="6">
    <source>
        <dbReference type="PROSITE" id="PS50893"/>
    </source>
</evidence>
<evidence type="ECO:0000256" key="4">
    <source>
        <dbReference type="ARBA" id="ARBA00022840"/>
    </source>
</evidence>
<dbReference type="GO" id="GO:0016887">
    <property type="term" value="F:ATP hydrolysis activity"/>
    <property type="evidence" value="ECO:0007669"/>
    <property type="project" value="InterPro"/>
</dbReference>
<evidence type="ECO:0000256" key="2">
    <source>
        <dbReference type="ARBA" id="ARBA00022737"/>
    </source>
</evidence>
<dbReference type="Gene3D" id="3.40.50.300">
    <property type="entry name" value="P-loop containing nucleotide triphosphate hydrolases"/>
    <property type="match status" value="2"/>
</dbReference>
<dbReference type="Proteomes" id="UP000887561">
    <property type="component" value="Unplaced"/>
</dbReference>
<keyword evidence="2" id="KW-0677">Repeat</keyword>
<feature type="domain" description="ABC transporter" evidence="6">
    <location>
        <begin position="321"/>
        <end position="538"/>
    </location>
</feature>
<organism evidence="7 8">
    <name type="scientific">Meloidogyne javanica</name>
    <name type="common">Root-knot nematode worm</name>
    <dbReference type="NCBI Taxonomy" id="6303"/>
    <lineage>
        <taxon>Eukaryota</taxon>
        <taxon>Metazoa</taxon>
        <taxon>Ecdysozoa</taxon>
        <taxon>Nematoda</taxon>
        <taxon>Chromadorea</taxon>
        <taxon>Rhabditida</taxon>
        <taxon>Tylenchina</taxon>
        <taxon>Tylenchomorpha</taxon>
        <taxon>Tylenchoidea</taxon>
        <taxon>Meloidogynidae</taxon>
        <taxon>Meloidogyninae</taxon>
        <taxon>Meloidogyne</taxon>
        <taxon>Meloidogyne incognita group</taxon>
    </lineage>
</organism>
<dbReference type="FunFam" id="3.40.50.300:FF:000549">
    <property type="entry name" value="ABC transporter ATP-binding protein arb1"/>
    <property type="match status" value="1"/>
</dbReference>
<evidence type="ECO:0000313" key="7">
    <source>
        <dbReference type="Proteomes" id="UP000887561"/>
    </source>
</evidence>
<dbReference type="Pfam" id="PF00005">
    <property type="entry name" value="ABC_tran"/>
    <property type="match status" value="2"/>
</dbReference>
<dbReference type="GO" id="GO:0005524">
    <property type="term" value="F:ATP binding"/>
    <property type="evidence" value="ECO:0007669"/>
    <property type="project" value="UniProtKB-KW"/>
</dbReference>
<dbReference type="AlphaFoldDB" id="A0A915ML04"/>
<dbReference type="FunFam" id="3.40.50.300:FF:000011">
    <property type="entry name" value="Putative ABC transporter ATP-binding component"/>
    <property type="match status" value="1"/>
</dbReference>
<dbReference type="Pfam" id="PF12848">
    <property type="entry name" value="ABC_tran_Xtn"/>
    <property type="match status" value="1"/>
</dbReference>
<dbReference type="PANTHER" id="PTHR19211:SF15">
    <property type="entry name" value="ATP-BINDING CASSETTE SUB-FAMILY F MEMBER 2"/>
    <property type="match status" value="1"/>
</dbReference>
<sequence length="544" mass="62538">MPSDAKKQRDKAKKDKEKAASKQRGGKKGGTNSEQNAIEDGLNDNKIEENGISQAEMDAVTDVLHRVELENAKARAVAGVLTSQERSINLKIDQLTITFHGREIVTDTTLEINMGRRYGREMAAVDLPALQAVINVDKERIALEKQAEELAAYADEESQTKLLDIYERLDEMDADKAEVKAAEILHGLGFTRQMMQKRCKDFSGGWRMRIALARALYLKPSLLLLDEPTNHLDLDACVWLESELSKYKRSLLIISHSQDFMNNVCTNVIHLFQKKLIYYTGNYDTFIKTRLELLENQAKRYKWEQEQIKHMKPDNIPPPVIMVQHVSFRYNSNSPWIYQDLDFGIDLDTRVALVGPNGAGKSTLLKLLAADCEPTDGMIRRHLHCKIGKYHQHLVEELPLELSALEYMQKAFPDVREKEEMRKIIGRYGLSGREQVCPMKQLSDGQRCRVAFAWLAWQQPHLLLFDEPTNHLDMESIDALAEAINNFGGGMILVSHDFRLVQQVTDEIWVCDNRKVTKWDGDIFSYKQHLRDRIENRKRIMTER</sequence>
<dbReference type="InterPro" id="IPR003593">
    <property type="entry name" value="AAA+_ATPase"/>
</dbReference>
<evidence type="ECO:0000313" key="8">
    <source>
        <dbReference type="WBParaSite" id="scaffold4365_cov238.g8006"/>
    </source>
</evidence>
<evidence type="ECO:0000256" key="5">
    <source>
        <dbReference type="SAM" id="MobiDB-lite"/>
    </source>
</evidence>
<dbReference type="InterPro" id="IPR017871">
    <property type="entry name" value="ABC_transporter-like_CS"/>
</dbReference>
<comment type="similarity">
    <text evidence="1">Belongs to the ABC transporter superfamily. ABCF family. EF3 subfamily.</text>
</comment>
<dbReference type="SUPFAM" id="SSF52540">
    <property type="entry name" value="P-loop containing nucleoside triphosphate hydrolases"/>
    <property type="match status" value="2"/>
</dbReference>
<evidence type="ECO:0000256" key="3">
    <source>
        <dbReference type="ARBA" id="ARBA00022741"/>
    </source>
</evidence>
<keyword evidence="7" id="KW-1185">Reference proteome</keyword>
<dbReference type="PROSITE" id="PS00211">
    <property type="entry name" value="ABC_TRANSPORTER_1"/>
    <property type="match status" value="1"/>
</dbReference>
<proteinExistence type="inferred from homology"/>
<dbReference type="InterPro" id="IPR027417">
    <property type="entry name" value="P-loop_NTPase"/>
</dbReference>
<protein>
    <submittedName>
        <fullName evidence="8">ABC transporter domain-containing protein</fullName>
    </submittedName>
</protein>
<dbReference type="PANTHER" id="PTHR19211">
    <property type="entry name" value="ATP-BINDING TRANSPORT PROTEIN-RELATED"/>
    <property type="match status" value="1"/>
</dbReference>
<evidence type="ECO:0000256" key="1">
    <source>
        <dbReference type="ARBA" id="ARBA00011054"/>
    </source>
</evidence>
<dbReference type="CDD" id="cd03221">
    <property type="entry name" value="ABCF_EF-3"/>
    <property type="match status" value="1"/>
</dbReference>
<dbReference type="InterPro" id="IPR003439">
    <property type="entry name" value="ABC_transporter-like_ATP-bd"/>
</dbReference>
<dbReference type="SMART" id="SM00382">
    <property type="entry name" value="AAA"/>
    <property type="match status" value="1"/>
</dbReference>
<keyword evidence="3" id="KW-0547">Nucleotide-binding</keyword>
<dbReference type="PROSITE" id="PS50893">
    <property type="entry name" value="ABC_TRANSPORTER_2"/>
    <property type="match status" value="2"/>
</dbReference>
<reference evidence="8" key="1">
    <citation type="submission" date="2022-11" db="UniProtKB">
        <authorList>
            <consortium name="WormBaseParasite"/>
        </authorList>
    </citation>
    <scope>IDENTIFICATION</scope>
</reference>
<dbReference type="WBParaSite" id="scaffold4365_cov238.g8006">
    <property type="protein sequence ID" value="scaffold4365_cov238.g8006"/>
    <property type="gene ID" value="scaffold4365_cov238.g8006"/>
</dbReference>
<keyword evidence="4" id="KW-0067">ATP-binding</keyword>
<dbReference type="InterPro" id="IPR050611">
    <property type="entry name" value="ABCF"/>
</dbReference>
<feature type="domain" description="ABC transporter" evidence="6">
    <location>
        <begin position="67"/>
        <end position="298"/>
    </location>
</feature>